<feature type="compositionally biased region" description="Low complexity" evidence="1">
    <location>
        <begin position="371"/>
        <end position="390"/>
    </location>
</feature>
<keyword evidence="4" id="KW-1185">Reference proteome</keyword>
<feature type="region of interest" description="Disordered" evidence="1">
    <location>
        <begin position="437"/>
        <end position="493"/>
    </location>
</feature>
<feature type="compositionally biased region" description="Low complexity" evidence="1">
    <location>
        <begin position="337"/>
        <end position="358"/>
    </location>
</feature>
<feature type="region of interest" description="Disordered" evidence="1">
    <location>
        <begin position="282"/>
        <end position="301"/>
    </location>
</feature>
<dbReference type="CDD" id="cd04301">
    <property type="entry name" value="NAT_SF"/>
    <property type="match status" value="1"/>
</dbReference>
<evidence type="ECO:0000313" key="4">
    <source>
        <dbReference type="Proteomes" id="UP001140091"/>
    </source>
</evidence>
<dbReference type="GO" id="GO:0016747">
    <property type="term" value="F:acyltransferase activity, transferring groups other than amino-acyl groups"/>
    <property type="evidence" value="ECO:0007669"/>
    <property type="project" value="InterPro"/>
</dbReference>
<reference evidence="3" key="1">
    <citation type="submission" date="2022-06" db="EMBL/GenBank/DDBJ databases">
        <title>Genome Sequence of Candolleomyces eurysporus.</title>
        <authorList>
            <person name="Buettner E."/>
        </authorList>
    </citation>
    <scope>NUCLEOTIDE SEQUENCE</scope>
    <source>
        <strain evidence="3">VTCC 930004</strain>
    </source>
</reference>
<evidence type="ECO:0000256" key="1">
    <source>
        <dbReference type="SAM" id="MobiDB-lite"/>
    </source>
</evidence>
<dbReference type="InterPro" id="IPR000182">
    <property type="entry name" value="GNAT_dom"/>
</dbReference>
<proteinExistence type="predicted"/>
<feature type="compositionally biased region" description="Acidic residues" evidence="1">
    <location>
        <begin position="391"/>
        <end position="402"/>
    </location>
</feature>
<evidence type="ECO:0000313" key="3">
    <source>
        <dbReference type="EMBL" id="KAJ2925097.1"/>
    </source>
</evidence>
<feature type="non-terminal residue" evidence="3">
    <location>
        <position position="493"/>
    </location>
</feature>
<dbReference type="OrthoDB" id="64477at2759"/>
<organism evidence="3 4">
    <name type="scientific">Candolleomyces eurysporus</name>
    <dbReference type="NCBI Taxonomy" id="2828524"/>
    <lineage>
        <taxon>Eukaryota</taxon>
        <taxon>Fungi</taxon>
        <taxon>Dikarya</taxon>
        <taxon>Basidiomycota</taxon>
        <taxon>Agaricomycotina</taxon>
        <taxon>Agaricomycetes</taxon>
        <taxon>Agaricomycetidae</taxon>
        <taxon>Agaricales</taxon>
        <taxon>Agaricineae</taxon>
        <taxon>Psathyrellaceae</taxon>
        <taxon>Candolleomyces</taxon>
    </lineage>
</organism>
<feature type="domain" description="N-acetyltransferase" evidence="2">
    <location>
        <begin position="157"/>
        <end position="208"/>
    </location>
</feature>
<dbReference type="Pfam" id="PF00583">
    <property type="entry name" value="Acetyltransf_1"/>
    <property type="match status" value="1"/>
</dbReference>
<dbReference type="Gene3D" id="3.40.630.30">
    <property type="match status" value="1"/>
</dbReference>
<comment type="caution">
    <text evidence="3">The sequence shown here is derived from an EMBL/GenBank/DDBJ whole genome shotgun (WGS) entry which is preliminary data.</text>
</comment>
<feature type="region of interest" description="Disordered" evidence="1">
    <location>
        <begin position="77"/>
        <end position="96"/>
    </location>
</feature>
<dbReference type="Proteomes" id="UP001140091">
    <property type="component" value="Unassembled WGS sequence"/>
</dbReference>
<evidence type="ECO:0000259" key="2">
    <source>
        <dbReference type="Pfam" id="PF00583"/>
    </source>
</evidence>
<dbReference type="EMBL" id="JANBPK010001195">
    <property type="protein sequence ID" value="KAJ2925097.1"/>
    <property type="molecule type" value="Genomic_DNA"/>
</dbReference>
<dbReference type="AlphaFoldDB" id="A0A9W8IYM1"/>
<accession>A0A9W8IYM1</accession>
<protein>
    <recommendedName>
        <fullName evidence="2">N-acetyltransferase domain-containing protein</fullName>
    </recommendedName>
</protein>
<name>A0A9W8IYM1_9AGAR</name>
<feature type="region of interest" description="Disordered" evidence="1">
    <location>
        <begin position="315"/>
        <end position="402"/>
    </location>
</feature>
<dbReference type="SUPFAM" id="SSF55729">
    <property type="entry name" value="Acyl-CoA N-acyltransferases (Nat)"/>
    <property type="match status" value="1"/>
</dbReference>
<feature type="compositionally biased region" description="Acidic residues" evidence="1">
    <location>
        <begin position="317"/>
        <end position="334"/>
    </location>
</feature>
<dbReference type="InterPro" id="IPR016181">
    <property type="entry name" value="Acyl_CoA_acyltransferase"/>
</dbReference>
<sequence length="493" mass="54733">MTTTDEDTSKPAPTPNWKLFFSQGLEGYDETWELLIPLFEQLQPVCADVANPTLDVLTFAHTAHYFSVLHVEKIADEDEKSGNEEDSSLDTCRGNTSARTQGVSFSDYSNDFGNEALGSSNQWAPTVNPQAKTPIGLLYLHSSQNVDDYLRSGELNVGVFIDEKHRGRGYGRQAIQKALQVAFEDQNCHRVQAVLVDSPYKDQALSLFMMSGMGHEGVRRRGFRSPWDFEFKDVTYLGLLATDWFIRDQALFKNKTKWTPAVKSLWDEMFARHQREREELLRMEDRKMSGNGKLKRTSSMETIKQVATSTINALSDYTDDDMYDESESVEDDDSESVRPGSVASSSSSSAFSVVSAQSPHKRRRTSRETDGTSGSWSSRGGSLPPSSNGSEADDYVFDDDEEVASSPLSNLIAAPERHIPEGLMNWLTESSTRAVGVDVSEPHRGHSPTLSEDSDLTEISDGYATSTSSRWDVIERGSTPGLSDLDDDDAANM</sequence>
<gene>
    <name evidence="3" type="ORF">H1R20_g12004</name>
</gene>
<feature type="compositionally biased region" description="Acidic residues" evidence="1">
    <location>
        <begin position="77"/>
        <end position="88"/>
    </location>
</feature>
<feature type="compositionally biased region" description="Acidic residues" evidence="1">
    <location>
        <begin position="484"/>
        <end position="493"/>
    </location>
</feature>